<dbReference type="InterPro" id="IPR002550">
    <property type="entry name" value="CNNM"/>
</dbReference>
<dbReference type="PROSITE" id="PS51846">
    <property type="entry name" value="CNNM"/>
    <property type="match status" value="1"/>
</dbReference>
<evidence type="ECO:0000256" key="3">
    <source>
        <dbReference type="ARBA" id="ARBA00022475"/>
    </source>
</evidence>
<name>A0ABT3EIR2_9FLAO</name>
<evidence type="ECO:0000256" key="9">
    <source>
        <dbReference type="PROSITE-ProRule" id="PRU00703"/>
    </source>
</evidence>
<evidence type="ECO:0000256" key="2">
    <source>
        <dbReference type="ARBA" id="ARBA00006337"/>
    </source>
</evidence>
<evidence type="ECO:0000313" key="14">
    <source>
        <dbReference type="EMBL" id="MCW1148025.1"/>
    </source>
</evidence>
<keyword evidence="8 10" id="KW-0472">Membrane</keyword>
<dbReference type="Pfam" id="PF01595">
    <property type="entry name" value="CNNM"/>
    <property type="match status" value="1"/>
</dbReference>
<dbReference type="PANTHER" id="PTHR22777:SF32">
    <property type="entry name" value="UPF0053 INNER MEMBRANE PROTEIN YFJD"/>
    <property type="match status" value="1"/>
</dbReference>
<dbReference type="InterPro" id="IPR005170">
    <property type="entry name" value="Transptr-assoc_dom"/>
</dbReference>
<evidence type="ECO:0000256" key="11">
    <source>
        <dbReference type="SAM" id="Phobius"/>
    </source>
</evidence>
<feature type="domain" description="CBS" evidence="12">
    <location>
        <begin position="282"/>
        <end position="339"/>
    </location>
</feature>
<proteinExistence type="inferred from homology"/>
<dbReference type="InterPro" id="IPR036318">
    <property type="entry name" value="FAD-bd_PCMH-like_sf"/>
</dbReference>
<dbReference type="SMART" id="SM01091">
    <property type="entry name" value="CorC_HlyC"/>
    <property type="match status" value="1"/>
</dbReference>
<reference evidence="14" key="1">
    <citation type="submission" date="2022-10" db="EMBL/GenBank/DDBJ databases">
        <title>Flavobacterium sp. nov., a bacterium isolated from lake sediment.</title>
        <authorList>
            <person name="Qu J.-H."/>
        </authorList>
    </citation>
    <scope>NUCLEOTIDE SEQUENCE</scope>
    <source>
        <strain evidence="14">TH16-21</strain>
    </source>
</reference>
<feature type="transmembrane region" description="Helical" evidence="11">
    <location>
        <begin position="72"/>
        <end position="94"/>
    </location>
</feature>
<feature type="transmembrane region" description="Helical" evidence="11">
    <location>
        <begin position="16"/>
        <end position="36"/>
    </location>
</feature>
<evidence type="ECO:0000256" key="6">
    <source>
        <dbReference type="ARBA" id="ARBA00022989"/>
    </source>
</evidence>
<accession>A0ABT3EIR2</accession>
<dbReference type="Gene3D" id="3.30.465.10">
    <property type="match status" value="1"/>
</dbReference>
<feature type="domain" description="CNNM transmembrane" evidence="13">
    <location>
        <begin position="12"/>
        <end position="201"/>
    </location>
</feature>
<evidence type="ECO:0000256" key="5">
    <source>
        <dbReference type="ARBA" id="ARBA00022737"/>
    </source>
</evidence>
<feature type="domain" description="CBS" evidence="12">
    <location>
        <begin position="219"/>
        <end position="279"/>
    </location>
</feature>
<keyword evidence="3" id="KW-1003">Cell membrane</keyword>
<keyword evidence="15" id="KW-1185">Reference proteome</keyword>
<evidence type="ECO:0000256" key="10">
    <source>
        <dbReference type="PROSITE-ProRule" id="PRU01193"/>
    </source>
</evidence>
<comment type="subcellular location">
    <subcellularLocation>
        <location evidence="1">Cell membrane</location>
        <topology evidence="1">Multi-pass membrane protein</topology>
    </subcellularLocation>
</comment>
<sequence length="429" mass="48594">MDPDPASLLHTIDFEFLFGIVAIVILLACSAFISGSEVALFSLSQKDVDEILNKDFNKGTLISRLLEKPKKLLATILVANNFVNIAIVIIFSSFSGRLFNGIESSVLRFVLEVVVVTFFILLFGEVLPKIYANRNNMDFSQKVVIPISILNNVLSPISVPMRNGILFIEKKLNVQKGNFSVNQLSQALELTSQSDTTDGEQKILEGIVTFGNTEVRQVMSPRIDVFALNIEETFEEIMPKIVEKGYSRIPVYKENIDQIEGILFIKDLIPHIDSETFDWVTLLRQPFFVPENKKLDDLLKDFQGMKSHLAVVVDEYGGTSGIISLEDVLEEIVGDISDEFDDEDLIYSQIDDKNFLFEGKISLKDFYRIIDVDENEFESKKGEAETLAGFLLEISGNFPKKRQKITFHNLIFTIENVDKRRIKQIKVTL</sequence>
<evidence type="ECO:0000259" key="12">
    <source>
        <dbReference type="PROSITE" id="PS51371"/>
    </source>
</evidence>
<dbReference type="Gene3D" id="3.10.580.10">
    <property type="entry name" value="CBS-domain"/>
    <property type="match status" value="1"/>
</dbReference>
<dbReference type="InterPro" id="IPR000644">
    <property type="entry name" value="CBS_dom"/>
</dbReference>
<dbReference type="RefSeq" id="WP_264368811.1">
    <property type="nucleotide sequence ID" value="NZ_JAPCIO010000004.1"/>
</dbReference>
<dbReference type="InterPro" id="IPR046342">
    <property type="entry name" value="CBS_dom_sf"/>
</dbReference>
<dbReference type="InterPro" id="IPR019862">
    <property type="entry name" value="Motility-assoc_prot_GldE"/>
</dbReference>
<dbReference type="SUPFAM" id="SSF56176">
    <property type="entry name" value="FAD-binding/transporter-associated domain-like"/>
    <property type="match status" value="1"/>
</dbReference>
<comment type="similarity">
    <text evidence="2">Belongs to the UPF0053 family.</text>
</comment>
<gene>
    <name evidence="14" type="ORF">OJ995_07320</name>
</gene>
<dbReference type="NCBIfam" id="TIGR03520">
    <property type="entry name" value="GldE"/>
    <property type="match status" value="1"/>
</dbReference>
<comment type="caution">
    <text evidence="14">The sequence shown here is derived from an EMBL/GenBank/DDBJ whole genome shotgun (WGS) entry which is preliminary data.</text>
</comment>
<dbReference type="PROSITE" id="PS51371">
    <property type="entry name" value="CBS"/>
    <property type="match status" value="2"/>
</dbReference>
<dbReference type="CDD" id="cd04590">
    <property type="entry name" value="CBS_pair_CorC_HlyC_assoc"/>
    <property type="match status" value="1"/>
</dbReference>
<dbReference type="PANTHER" id="PTHR22777">
    <property type="entry name" value="HEMOLYSIN-RELATED"/>
    <property type="match status" value="1"/>
</dbReference>
<evidence type="ECO:0000256" key="4">
    <source>
        <dbReference type="ARBA" id="ARBA00022692"/>
    </source>
</evidence>
<dbReference type="EMBL" id="JAPCIO010000004">
    <property type="protein sequence ID" value="MCW1148025.1"/>
    <property type="molecule type" value="Genomic_DNA"/>
</dbReference>
<dbReference type="InterPro" id="IPR044751">
    <property type="entry name" value="Ion_transp-like_CBS"/>
</dbReference>
<evidence type="ECO:0000256" key="7">
    <source>
        <dbReference type="ARBA" id="ARBA00023122"/>
    </source>
</evidence>
<dbReference type="InterPro" id="IPR016169">
    <property type="entry name" value="FAD-bd_PCMH_sub2"/>
</dbReference>
<evidence type="ECO:0000259" key="13">
    <source>
        <dbReference type="PROSITE" id="PS51846"/>
    </source>
</evidence>
<keyword evidence="4 10" id="KW-0812">Transmembrane</keyword>
<keyword evidence="5" id="KW-0677">Repeat</keyword>
<evidence type="ECO:0000256" key="8">
    <source>
        <dbReference type="ARBA" id="ARBA00023136"/>
    </source>
</evidence>
<feature type="transmembrane region" description="Helical" evidence="11">
    <location>
        <begin position="106"/>
        <end position="127"/>
    </location>
</feature>
<evidence type="ECO:0000313" key="15">
    <source>
        <dbReference type="Proteomes" id="UP001165677"/>
    </source>
</evidence>
<dbReference type="Pfam" id="PF00571">
    <property type="entry name" value="CBS"/>
    <property type="match status" value="2"/>
</dbReference>
<protein>
    <submittedName>
        <fullName evidence="14">Gliding motility-associated protein GldE</fullName>
    </submittedName>
</protein>
<evidence type="ECO:0000256" key="1">
    <source>
        <dbReference type="ARBA" id="ARBA00004651"/>
    </source>
</evidence>
<dbReference type="Proteomes" id="UP001165677">
    <property type="component" value="Unassembled WGS sequence"/>
</dbReference>
<organism evidence="14 15">
    <name type="scientific">Flavobacterium lacisediminis</name>
    <dbReference type="NCBI Taxonomy" id="2989705"/>
    <lineage>
        <taxon>Bacteria</taxon>
        <taxon>Pseudomonadati</taxon>
        <taxon>Bacteroidota</taxon>
        <taxon>Flavobacteriia</taxon>
        <taxon>Flavobacteriales</taxon>
        <taxon>Flavobacteriaceae</taxon>
        <taxon>Flavobacterium</taxon>
    </lineage>
</organism>
<keyword evidence="7 9" id="KW-0129">CBS domain</keyword>
<keyword evidence="6 10" id="KW-1133">Transmembrane helix</keyword>
<dbReference type="SUPFAM" id="SSF54631">
    <property type="entry name" value="CBS-domain pair"/>
    <property type="match status" value="1"/>
</dbReference>
<dbReference type="Pfam" id="PF03471">
    <property type="entry name" value="CorC_HlyC"/>
    <property type="match status" value="1"/>
</dbReference>